<dbReference type="Proteomes" id="UP000232615">
    <property type="component" value="Segment"/>
</dbReference>
<evidence type="ECO:0000313" key="1">
    <source>
        <dbReference type="EMBL" id="AHC54797.1"/>
    </source>
</evidence>
<evidence type="ECO:0000313" key="2">
    <source>
        <dbReference type="Proteomes" id="UP000232615"/>
    </source>
</evidence>
<dbReference type="EMBL" id="KF483846">
    <property type="protein sequence ID" value="AHC54797.1"/>
    <property type="molecule type" value="Genomic_DNA"/>
</dbReference>
<name>V9SGB3_9VIRU</name>
<accession>V9SGB3</accession>
<organism evidence="1 2">
    <name type="scientific">Tunisvirus fontaine2</name>
    <dbReference type="NCBI Taxonomy" id="1421067"/>
    <lineage>
        <taxon>Viruses</taxon>
        <taxon>Varidnaviria</taxon>
        <taxon>Bamfordvirae</taxon>
        <taxon>Nucleocytoviricota</taxon>
        <taxon>Megaviricetes</taxon>
        <taxon>Pimascovirales</taxon>
        <taxon>Pimascovirales incertae sedis</taxon>
        <taxon>Marseilleviridae</taxon>
        <taxon>Losannavirus</taxon>
        <taxon>Losannavirus tunisense</taxon>
    </lineage>
</organism>
<reference evidence="1 2" key="1">
    <citation type="journal article" date="2014" name="Arch. Virol.">
        <title>Complete genome sequence of Tunisvirus, a new member of the proposed family Marseilleviridae.</title>
        <authorList>
            <person name="Aherfi S."/>
            <person name="Boughalmi M."/>
            <person name="Pagnier I."/>
            <person name="Fournous G."/>
            <person name="La Scola B."/>
            <person name="Raoult D."/>
            <person name="Colson P."/>
        </authorList>
    </citation>
    <scope>NUCLEOTIDE SEQUENCE [LARGE SCALE GENOMIC DNA]</scope>
    <source>
        <strain evidence="1 2">U484</strain>
    </source>
</reference>
<sequence length="99" mass="11562">MSKTPRKTVCIEKCVEQNKEAIAALKGTKVWSEEVYSRSFTGNMCRAKCDTYKNSREFEKCEKKEWRKCRGSLKDCDEFIEKKCDNTISARISKALFYP</sequence>
<gene>
    <name evidence="1" type="ORF">TNS_ORF79</name>
</gene>
<proteinExistence type="predicted"/>
<protein>
    <submittedName>
        <fullName evidence="1">Uncharacterized protein</fullName>
    </submittedName>
</protein>
<keyword evidence="2" id="KW-1185">Reference proteome</keyword>